<dbReference type="RefSeq" id="WP_110839601.1">
    <property type="nucleotide sequence ID" value="NZ_QJVJ01000003.1"/>
</dbReference>
<evidence type="ECO:0000256" key="2">
    <source>
        <dbReference type="ARBA" id="ARBA00022729"/>
    </source>
</evidence>
<name>A0A2V5KLD2_9BACL</name>
<dbReference type="GO" id="GO:0016829">
    <property type="term" value="F:lyase activity"/>
    <property type="evidence" value="ECO:0007669"/>
    <property type="project" value="UniProtKB-KW"/>
</dbReference>
<dbReference type="PANTHER" id="PTHR39210:SF1">
    <property type="entry name" value="HEPARIN-SULFATE LYASE"/>
    <property type="match status" value="1"/>
</dbReference>
<dbReference type="Gene3D" id="2.60.40.10">
    <property type="entry name" value="Immunoglobulins"/>
    <property type="match status" value="1"/>
</dbReference>
<gene>
    <name evidence="7" type="ORF">DLM86_08775</name>
</gene>
<reference evidence="7 8" key="1">
    <citation type="submission" date="2018-05" db="EMBL/GenBank/DDBJ databases">
        <title>Paenibacillus flagellatus sp. nov., isolated from selenium mineral soil.</title>
        <authorList>
            <person name="Dai X."/>
        </authorList>
    </citation>
    <scope>NUCLEOTIDE SEQUENCE [LARGE SCALE GENOMIC DNA]</scope>
    <source>
        <strain evidence="7 8">DXL2</strain>
    </source>
</reference>
<dbReference type="InterPro" id="IPR013783">
    <property type="entry name" value="Ig-like_fold"/>
</dbReference>
<comment type="caution">
    <text evidence="7">The sequence shown here is derived from an EMBL/GenBank/DDBJ whole genome shotgun (WGS) entry which is preliminary data.</text>
</comment>
<comment type="subcellular location">
    <subcellularLocation>
        <location evidence="1">Periplasm</location>
    </subcellularLocation>
</comment>
<proteinExistence type="predicted"/>
<dbReference type="PANTHER" id="PTHR39210">
    <property type="entry name" value="HEPARIN-SULFATE LYASE"/>
    <property type="match status" value="1"/>
</dbReference>
<dbReference type="Proteomes" id="UP000247476">
    <property type="component" value="Unassembled WGS sequence"/>
</dbReference>
<dbReference type="AlphaFoldDB" id="A0A2V5KLD2"/>
<dbReference type="Pfam" id="PF07940">
    <property type="entry name" value="Hepar_II_III_C"/>
    <property type="match status" value="1"/>
</dbReference>
<evidence type="ECO:0000259" key="5">
    <source>
        <dbReference type="Pfam" id="PF07940"/>
    </source>
</evidence>
<dbReference type="Pfam" id="PF16332">
    <property type="entry name" value="DUF4962"/>
    <property type="match status" value="1"/>
</dbReference>
<evidence type="ECO:0000256" key="4">
    <source>
        <dbReference type="ARBA" id="ARBA00023239"/>
    </source>
</evidence>
<evidence type="ECO:0000313" key="7">
    <source>
        <dbReference type="EMBL" id="PYI55800.1"/>
    </source>
</evidence>
<feature type="domain" description="Heparinase II N-terminal" evidence="6">
    <location>
        <begin position="85"/>
        <end position="502"/>
    </location>
</feature>
<dbReference type="Gene3D" id="2.70.98.70">
    <property type="match status" value="1"/>
</dbReference>
<keyword evidence="2" id="KW-0732">Signal</keyword>
<dbReference type="Gene3D" id="1.50.10.100">
    <property type="entry name" value="Chondroitin AC/alginate lyase"/>
    <property type="match status" value="1"/>
</dbReference>
<organism evidence="7 8">
    <name type="scientific">Paenibacillus flagellatus</name>
    <dbReference type="NCBI Taxonomy" id="2211139"/>
    <lineage>
        <taxon>Bacteria</taxon>
        <taxon>Bacillati</taxon>
        <taxon>Bacillota</taxon>
        <taxon>Bacilli</taxon>
        <taxon>Bacillales</taxon>
        <taxon>Paenibacillaceae</taxon>
        <taxon>Paenibacillus</taxon>
    </lineage>
</organism>
<evidence type="ECO:0000256" key="3">
    <source>
        <dbReference type="ARBA" id="ARBA00022764"/>
    </source>
</evidence>
<accession>A0A2V5KLD2</accession>
<dbReference type="GO" id="GO:0042597">
    <property type="term" value="C:periplasmic space"/>
    <property type="evidence" value="ECO:0007669"/>
    <property type="project" value="UniProtKB-SubCell"/>
</dbReference>
<dbReference type="EMBL" id="QJVJ01000003">
    <property type="protein sequence ID" value="PYI55800.1"/>
    <property type="molecule type" value="Genomic_DNA"/>
</dbReference>
<dbReference type="OrthoDB" id="9772435at2"/>
<evidence type="ECO:0008006" key="9">
    <source>
        <dbReference type="Google" id="ProtNLM"/>
    </source>
</evidence>
<evidence type="ECO:0000256" key="1">
    <source>
        <dbReference type="ARBA" id="ARBA00004418"/>
    </source>
</evidence>
<dbReference type="InterPro" id="IPR012480">
    <property type="entry name" value="Hepar_II_III_C"/>
</dbReference>
<keyword evidence="8" id="KW-1185">Reference proteome</keyword>
<keyword evidence="4" id="KW-0456">Lyase</keyword>
<protein>
    <recommendedName>
        <fullName evidence="9">Heparinase II N-terminal domain-containing protein</fullName>
    </recommendedName>
</protein>
<keyword evidence="3" id="KW-0574">Periplasm</keyword>
<feature type="domain" description="Heparinase II/III-like C-terminal" evidence="5">
    <location>
        <begin position="534"/>
        <end position="721"/>
    </location>
</feature>
<sequence>MKHHCWKRSMSVFIVFVLAFNLVLSLYSPPAAKALGFPDLDQVPLTTANEWPVYPEPAQIRPFQPQHHLVTTQNPPDFGWPNVSGTDFYELQVATDSTFHTIVYQKNDIAINYYNVPDPFTPGQSYFWRVRFHHASGWSVWSDTRKFRIDPDAVPFVVPPVSDLMSKVPLSHPRILTKPNDPDNPNDPHDLAHFQARKAGDGERTYAYILGKFNNINLDTDPLPQSEPTNIDDTVKETNKMLWAAFIYLVNRNDSAFVKYGLYAKQRLMNLTTWNADSGPTSYSKSTGGNDQIHRDIARKSAMTYDWIYNDIHNLLSETERATVLAMIHKRAKTIADHVLDGANNTLPIHVKPKDSHGWTVYAYLGIIATALLNDDINVNGRNVKADARDWFSKVVPTYINLMPPWGGEDGGWGNGIGYWQWSAIDTKWMADIIYTSTGFNMYQKAFARHESWFPLYIYPVGQTNGVFGNDINKMSRDVVNTSITRNAQMFNNPVMQWYARSPQYAVSDVHSYLYSAGTSLAAQARPPVEMPTAKYFDYIGLVAMHSSLYDPKRISAFFRSSPYGSYSHNHADQNALIIHAFGEELTVDGGFYDAYDSDYFQKYTTQTFAKNAITYDGKKGQKSLDLKATGKITGFATNKDFDAAVGDATTAYNTDPTKDGLDLAQRSVIYVKPGAFVVVDNLKARKPGGSAFEYWLHADTDLTLDSNSSATITQNSAKLEVNLYYPSPLTKLEVTTDTLDSDGVSRTPGGDFAGRLRKHGGFKTPVTNEATIVSTYVPYKNEPDSTPENIVSTDYTTYRKLAFNNGTNVYIRTAQSGSVTLTDNNDNITFDGIAAVIKGDSVLLVGGTQLIKNGTPLISSTQPATIALSGDELSITGTQEAQVTLYKSGGVTTVRDEAYRSIPSGGTNVEAAVNARGVHWVSSGNTLSVTVEPGQHHLKLSNPSNVPAPGSANLSANLKVIINGKSMSPDRPLSTYHDGEGGIAAWGELRNPSGKYKVMSTPPGLVFEGVGGVQADSVVSLNWYHKIIIPSVPNVPNQLLTLELQTTN</sequence>
<evidence type="ECO:0000313" key="8">
    <source>
        <dbReference type="Proteomes" id="UP000247476"/>
    </source>
</evidence>
<dbReference type="InterPro" id="IPR008929">
    <property type="entry name" value="Chondroitin_lyas"/>
</dbReference>
<evidence type="ECO:0000259" key="6">
    <source>
        <dbReference type="Pfam" id="PF16332"/>
    </source>
</evidence>
<dbReference type="InterPro" id="IPR032518">
    <property type="entry name" value="HepII_N"/>
</dbReference>